<evidence type="ECO:0000313" key="1">
    <source>
        <dbReference type="EMBL" id="EKO32323.1"/>
    </source>
</evidence>
<organism evidence="1 2">
    <name type="scientific">Leptospira santarosai str. MOR084</name>
    <dbReference type="NCBI Taxonomy" id="1049984"/>
    <lineage>
        <taxon>Bacteria</taxon>
        <taxon>Pseudomonadati</taxon>
        <taxon>Spirochaetota</taxon>
        <taxon>Spirochaetia</taxon>
        <taxon>Leptospirales</taxon>
        <taxon>Leptospiraceae</taxon>
        <taxon>Leptospira</taxon>
    </lineage>
</organism>
<dbReference type="AlphaFoldDB" id="A0A0E2BAF1"/>
<reference evidence="1" key="1">
    <citation type="submission" date="2012-10" db="EMBL/GenBank/DDBJ databases">
        <authorList>
            <person name="Harkins D.M."/>
            <person name="Durkin A.S."/>
            <person name="Brinkac L.M."/>
            <person name="Haft D.H."/>
            <person name="Selengut J.D."/>
            <person name="Sanka R."/>
            <person name="DePew J."/>
            <person name="Purushe J."/>
            <person name="Matthias M.A."/>
            <person name="Vinetz J.M."/>
            <person name="Sutton G.G."/>
            <person name="Nierman W.C."/>
            <person name="Fouts D.E."/>
        </authorList>
    </citation>
    <scope>NUCLEOTIDE SEQUENCE [LARGE SCALE GENOMIC DNA]</scope>
    <source>
        <strain evidence="1">MOR084</strain>
    </source>
</reference>
<comment type="caution">
    <text evidence="1">The sequence shown here is derived from an EMBL/GenBank/DDBJ whole genome shotgun (WGS) entry which is preliminary data.</text>
</comment>
<dbReference type="InterPro" id="IPR011458">
    <property type="entry name" value="DUF1564"/>
</dbReference>
<dbReference type="EMBL" id="AHON02000074">
    <property type="protein sequence ID" value="EKO32323.1"/>
    <property type="molecule type" value="Genomic_DNA"/>
</dbReference>
<name>A0A0E2BAF1_9LEPT</name>
<accession>A0A0E2BAF1</accession>
<dbReference type="RefSeq" id="WP_004476543.1">
    <property type="nucleotide sequence ID" value="NZ_AHON02000074.1"/>
</dbReference>
<protein>
    <submittedName>
        <fullName evidence="1">PF07600 family protein</fullName>
    </submittedName>
</protein>
<evidence type="ECO:0000313" key="2">
    <source>
        <dbReference type="Proteomes" id="UP000006329"/>
    </source>
</evidence>
<dbReference type="Pfam" id="PF07600">
    <property type="entry name" value="DUF1564"/>
    <property type="match status" value="1"/>
</dbReference>
<gene>
    <name evidence="1" type="ORF">LEP1GSC179_1418</name>
</gene>
<dbReference type="Proteomes" id="UP000006329">
    <property type="component" value="Unassembled WGS sequence"/>
</dbReference>
<sequence length="179" mass="21032">MGFLLLNSDQEIHSRLQENDSITVTLLIPEETWLRFSEKNAKKLPKRIPELLRKYGKYLSATKRLGKDAKRTLYQPSPGKQKMKRINARVSTGSWTFFGTLAQAHGVSRCYLFNYLLWLDELEVGSSIMYTMNAGVPTFHQNYSYILHLDLLDNRITRRLECEPHPFFHTLDYQDWFPD</sequence>
<proteinExistence type="predicted"/>
<keyword evidence="2" id="KW-1185">Reference proteome</keyword>